<dbReference type="InterPro" id="IPR052078">
    <property type="entry name" value="Trehalose_Metab_GTase"/>
</dbReference>
<dbReference type="GO" id="GO:0016757">
    <property type="term" value="F:glycosyltransferase activity"/>
    <property type="evidence" value="ECO:0007669"/>
    <property type="project" value="UniProtKB-KW"/>
</dbReference>
<comment type="subunit">
    <text evidence="2">Homodimer.</text>
</comment>
<reference evidence="10" key="1">
    <citation type="submission" date="2017-09" db="EMBL/GenBank/DDBJ databases">
        <title>Depth-based differentiation of microbial function through sediment-hosted aquifers and enrichment of novel symbionts in the deep terrestrial subsurface.</title>
        <authorList>
            <person name="Probst A.J."/>
            <person name="Ladd B."/>
            <person name="Jarett J.K."/>
            <person name="Geller-Mcgrath D.E."/>
            <person name="Sieber C.M.K."/>
            <person name="Emerson J.B."/>
            <person name="Anantharaman K."/>
            <person name="Thomas B.C."/>
            <person name="Malmstrom R."/>
            <person name="Stieglmeier M."/>
            <person name="Klingl A."/>
            <person name="Woyke T."/>
            <person name="Ryan C.M."/>
            <person name="Banfield J.F."/>
        </authorList>
    </citation>
    <scope>NUCLEOTIDE SEQUENCE [LARGE SCALE GENOMIC DNA]</scope>
</reference>
<keyword evidence="6" id="KW-0119">Carbohydrate metabolism</keyword>
<comment type="similarity">
    <text evidence="1">Belongs to the glycosyltransferase group 1 family. Glycosyltransferase 4 subfamily.</text>
</comment>
<keyword evidence="4" id="KW-0328">Glycosyltransferase</keyword>
<evidence type="ECO:0000259" key="7">
    <source>
        <dbReference type="Pfam" id="PF00534"/>
    </source>
</evidence>
<evidence type="ECO:0000259" key="8">
    <source>
        <dbReference type="Pfam" id="PF21269"/>
    </source>
</evidence>
<sequence length="436" mass="49579">MLPKVKTPTQKLKNYKYLIQTLSGQFEEIEKLSRPLKDLKVNLVNSTPRGGGVAEILKSLVPLMKGVGLKASWYTIPPREDFFKITKEIHNALQGKSYDFPFSHRKKYLRHIERSAQLMKDMKADIWVVHDPQPAGVIQFLPHFHPSICRLHIDLTSSNLEVWKFMAGFLEMYDRVILSSKEYVKPEIRKKAVIIPPAIDPLSPKNIPLGLRASKEILKNYGISPHKPLISQVSRFDPWKDPLGVIKAYQIAKKKIPDLQLVLVGFFLARDDPEAMKVYVGVKKEAEKDPDIFLFADPHYLGSLKIHVFVNAVQTASDIILQKSIREGFGLTCAEAMWKRKAVIGGNAGGIKIQIKDGQNGFLVSSPVQAAEKIVKLIQNPKLCQSLGENAHQTVKEKFLMPRLLRDYLKLFRKLILKENKEEQRNKEIMGILASY</sequence>
<accession>A0A2M7R5I3</accession>
<evidence type="ECO:0000256" key="4">
    <source>
        <dbReference type="ARBA" id="ARBA00022676"/>
    </source>
</evidence>
<protein>
    <submittedName>
        <fullName evidence="9">Glycosyl transferase family 1</fullName>
    </submittedName>
</protein>
<dbReference type="EMBL" id="PFLW01000083">
    <property type="protein sequence ID" value="PIY88542.1"/>
    <property type="molecule type" value="Genomic_DNA"/>
</dbReference>
<evidence type="ECO:0000256" key="2">
    <source>
        <dbReference type="ARBA" id="ARBA00011738"/>
    </source>
</evidence>
<dbReference type="InterPro" id="IPR049438">
    <property type="entry name" value="TreT_GT1"/>
</dbReference>
<dbReference type="AlphaFoldDB" id="A0A2M7R5I3"/>
<evidence type="ECO:0000256" key="5">
    <source>
        <dbReference type="ARBA" id="ARBA00022679"/>
    </source>
</evidence>
<evidence type="ECO:0000313" key="10">
    <source>
        <dbReference type="Proteomes" id="UP000230767"/>
    </source>
</evidence>
<keyword evidence="5 9" id="KW-0808">Transferase</keyword>
<dbReference type="Pfam" id="PF21269">
    <property type="entry name" value="TreT_GT1"/>
    <property type="match status" value="1"/>
</dbReference>
<organism evidence="9 10">
    <name type="scientific">Candidatus Nealsonbacteria bacterium CG_4_10_14_0_8_um_filter_37_14</name>
    <dbReference type="NCBI Taxonomy" id="1974684"/>
    <lineage>
        <taxon>Bacteria</taxon>
        <taxon>Candidatus Nealsoniibacteriota</taxon>
    </lineage>
</organism>
<dbReference type="PANTHER" id="PTHR47779:SF1">
    <property type="entry name" value="SYNTHASE (CCG-9), PUTATIVE (AFU_ORTHOLOGUE AFUA_3G12100)-RELATED"/>
    <property type="match status" value="1"/>
</dbReference>
<dbReference type="SUPFAM" id="SSF53756">
    <property type="entry name" value="UDP-Glycosyltransferase/glycogen phosphorylase"/>
    <property type="match status" value="1"/>
</dbReference>
<gene>
    <name evidence="9" type="ORF">COY73_03455</name>
</gene>
<evidence type="ECO:0000313" key="9">
    <source>
        <dbReference type="EMBL" id="PIY88542.1"/>
    </source>
</evidence>
<dbReference type="Gene3D" id="3.40.50.2000">
    <property type="entry name" value="Glycogen Phosphorylase B"/>
    <property type="match status" value="2"/>
</dbReference>
<evidence type="ECO:0000256" key="1">
    <source>
        <dbReference type="ARBA" id="ARBA00009481"/>
    </source>
</evidence>
<proteinExistence type="inferred from homology"/>
<evidence type="ECO:0000256" key="3">
    <source>
        <dbReference type="ARBA" id="ARBA00022526"/>
    </source>
</evidence>
<dbReference type="PANTHER" id="PTHR47779">
    <property type="entry name" value="SYNTHASE (CCG-9), PUTATIVE (AFU_ORTHOLOGUE AFUA_3G12100)-RELATED"/>
    <property type="match status" value="1"/>
</dbReference>
<dbReference type="GO" id="GO:0006006">
    <property type="term" value="P:glucose metabolic process"/>
    <property type="evidence" value="ECO:0007669"/>
    <property type="project" value="UniProtKB-KW"/>
</dbReference>
<dbReference type="InterPro" id="IPR001296">
    <property type="entry name" value="Glyco_trans_1"/>
</dbReference>
<feature type="domain" description="Glycosyl transferase family 1" evidence="7">
    <location>
        <begin position="216"/>
        <end position="393"/>
    </location>
</feature>
<comment type="caution">
    <text evidence="9">The sequence shown here is derived from an EMBL/GenBank/DDBJ whole genome shotgun (WGS) entry which is preliminary data.</text>
</comment>
<name>A0A2M7R5I3_9BACT</name>
<keyword evidence="3" id="KW-0313">Glucose metabolism</keyword>
<dbReference type="Proteomes" id="UP000230767">
    <property type="component" value="Unassembled WGS sequence"/>
</dbReference>
<evidence type="ECO:0000256" key="6">
    <source>
        <dbReference type="ARBA" id="ARBA00023277"/>
    </source>
</evidence>
<dbReference type="Pfam" id="PF00534">
    <property type="entry name" value="Glycos_transf_1"/>
    <property type="match status" value="1"/>
</dbReference>
<feature type="domain" description="Trehalose synthase N-terminal" evidence="8">
    <location>
        <begin position="44"/>
        <end position="185"/>
    </location>
</feature>